<gene>
    <name evidence="5" type="ORF">E8M01_32445</name>
</gene>
<dbReference type="EMBL" id="CP039690">
    <property type="protein sequence ID" value="QCI68527.1"/>
    <property type="molecule type" value="Genomic_DNA"/>
</dbReference>
<keyword evidence="3" id="KW-0813">Transport</keyword>
<keyword evidence="3" id="KW-0029">Amino-acid transport</keyword>
<organism evidence="5 6">
    <name type="scientific">Phreatobacter stygius</name>
    <dbReference type="NCBI Taxonomy" id="1940610"/>
    <lineage>
        <taxon>Bacteria</taxon>
        <taxon>Pseudomonadati</taxon>
        <taxon>Pseudomonadota</taxon>
        <taxon>Alphaproteobacteria</taxon>
        <taxon>Hyphomicrobiales</taxon>
        <taxon>Phreatobacteraceae</taxon>
        <taxon>Phreatobacter</taxon>
    </lineage>
</organism>
<dbReference type="Gene3D" id="3.40.50.2300">
    <property type="match status" value="2"/>
</dbReference>
<dbReference type="GO" id="GO:0006865">
    <property type="term" value="P:amino acid transport"/>
    <property type="evidence" value="ECO:0007669"/>
    <property type="project" value="UniProtKB-KW"/>
</dbReference>
<dbReference type="AlphaFoldDB" id="A0A4D7BLC4"/>
<keyword evidence="2" id="KW-0732">Signal</keyword>
<evidence type="ECO:0000256" key="3">
    <source>
        <dbReference type="ARBA" id="ARBA00022970"/>
    </source>
</evidence>
<evidence type="ECO:0000313" key="6">
    <source>
        <dbReference type="Proteomes" id="UP000298781"/>
    </source>
</evidence>
<feature type="domain" description="Leucine-binding protein" evidence="4">
    <location>
        <begin position="27"/>
        <end position="363"/>
    </location>
</feature>
<reference evidence="5 6" key="1">
    <citation type="submission" date="2019-04" db="EMBL/GenBank/DDBJ databases">
        <title>Phreatobacter aquaticus sp. nov.</title>
        <authorList>
            <person name="Choi A."/>
        </authorList>
    </citation>
    <scope>NUCLEOTIDE SEQUENCE [LARGE SCALE GENOMIC DNA]</scope>
    <source>
        <strain evidence="5 6">KCTC 52518</strain>
    </source>
</reference>
<dbReference type="InterPro" id="IPR028082">
    <property type="entry name" value="Peripla_BP_I"/>
</dbReference>
<proteinExistence type="inferred from homology"/>
<dbReference type="InterPro" id="IPR028081">
    <property type="entry name" value="Leu-bd"/>
</dbReference>
<protein>
    <submittedName>
        <fullName evidence="5">ABC transporter substrate-binding protein</fullName>
    </submittedName>
</protein>
<keyword evidence="6" id="KW-1185">Reference proteome</keyword>
<evidence type="ECO:0000256" key="1">
    <source>
        <dbReference type="ARBA" id="ARBA00010062"/>
    </source>
</evidence>
<evidence type="ECO:0000313" key="5">
    <source>
        <dbReference type="EMBL" id="QCI68527.1"/>
    </source>
</evidence>
<dbReference type="KEGG" id="pstg:E8M01_32445"/>
<dbReference type="PANTHER" id="PTHR30483">
    <property type="entry name" value="LEUCINE-SPECIFIC-BINDING PROTEIN"/>
    <property type="match status" value="1"/>
</dbReference>
<sequence length="399" mass="42715">MDRRSLLGGLSAAALGSRFAFGQTTSEIRIGAPLPLTGPLAPEGRKQKRGYDLWAAEVAKQGGVEVGGRKLPVKIIYSDYQSATPRGVQACDLLVSQEKVQFLFSPFGSGAAKAGSAIAERYKIPMIAPTASSVEVYDQGFKYLFGTFTPNSTLTEPLAKLVTEKAPDVKKVAIFSRNDLLPLSLAVEMRKSCQARNLNVVYDEKFAIGTLDFASALTQIRAAAPDWIFVGGYINDLVQVRSQMRDLGLKPKVLTMIAGPAYEEYIQALGSAAENVTSASWWHPAVRYEGADLFGSTARYVQTFRAAYAGETPDYAEASASAAGAILQLAIKQAGTLEGPVVRDALAALNVQTFWGPVHFGASGQIDSLTPPVFQIQDGKTVVLLPGEIKQGELKFGIA</sequence>
<dbReference type="SUPFAM" id="SSF53822">
    <property type="entry name" value="Periplasmic binding protein-like I"/>
    <property type="match status" value="1"/>
</dbReference>
<accession>A0A4D7BLC4</accession>
<dbReference type="RefSeq" id="WP_136963946.1">
    <property type="nucleotide sequence ID" value="NZ_CP039690.1"/>
</dbReference>
<dbReference type="InterPro" id="IPR051010">
    <property type="entry name" value="BCAA_transport"/>
</dbReference>
<evidence type="ECO:0000259" key="4">
    <source>
        <dbReference type="Pfam" id="PF13458"/>
    </source>
</evidence>
<comment type="similarity">
    <text evidence="1">Belongs to the leucine-binding protein family.</text>
</comment>
<name>A0A4D7BLC4_9HYPH</name>
<dbReference type="Proteomes" id="UP000298781">
    <property type="component" value="Chromosome"/>
</dbReference>
<dbReference type="PANTHER" id="PTHR30483:SF37">
    <property type="entry name" value="ABC TRANSPORTER SUBSTRATE-BINDING PROTEIN"/>
    <property type="match status" value="1"/>
</dbReference>
<evidence type="ECO:0000256" key="2">
    <source>
        <dbReference type="ARBA" id="ARBA00022729"/>
    </source>
</evidence>
<dbReference type="CDD" id="cd06338">
    <property type="entry name" value="PBP1_ABC_ligand_binding-like"/>
    <property type="match status" value="1"/>
</dbReference>
<dbReference type="OrthoDB" id="9786833at2"/>
<dbReference type="Pfam" id="PF13458">
    <property type="entry name" value="Peripla_BP_6"/>
    <property type="match status" value="1"/>
</dbReference>